<dbReference type="AlphaFoldDB" id="A0AAV4SSH9"/>
<reference evidence="2 3" key="1">
    <citation type="submission" date="2021-06" db="EMBL/GenBank/DDBJ databases">
        <title>Caerostris extrusa draft genome.</title>
        <authorList>
            <person name="Kono N."/>
            <person name="Arakawa K."/>
        </authorList>
    </citation>
    <scope>NUCLEOTIDE SEQUENCE [LARGE SCALE GENOMIC DNA]</scope>
</reference>
<sequence length="117" mass="13689">MHCKEAIDVRTCFHGYKASFKKAPDRKSEERRRGGGTSEEEKRKKTSPSIINFCFDPPTKSADIYEIQFIHHSIEQRRQNRNASNFQIVTLPPGFWLMRFDVTDTREKLNHESVDTS</sequence>
<name>A0AAV4SSH9_CAEEX</name>
<organism evidence="2 3">
    <name type="scientific">Caerostris extrusa</name>
    <name type="common">Bark spider</name>
    <name type="synonym">Caerostris bankana</name>
    <dbReference type="NCBI Taxonomy" id="172846"/>
    <lineage>
        <taxon>Eukaryota</taxon>
        <taxon>Metazoa</taxon>
        <taxon>Ecdysozoa</taxon>
        <taxon>Arthropoda</taxon>
        <taxon>Chelicerata</taxon>
        <taxon>Arachnida</taxon>
        <taxon>Araneae</taxon>
        <taxon>Araneomorphae</taxon>
        <taxon>Entelegynae</taxon>
        <taxon>Araneoidea</taxon>
        <taxon>Araneidae</taxon>
        <taxon>Caerostris</taxon>
    </lineage>
</organism>
<keyword evidence="3" id="KW-1185">Reference proteome</keyword>
<gene>
    <name evidence="2" type="ORF">CEXT_598561</name>
</gene>
<evidence type="ECO:0000256" key="1">
    <source>
        <dbReference type="SAM" id="MobiDB-lite"/>
    </source>
</evidence>
<accession>A0AAV4SSH9</accession>
<proteinExistence type="predicted"/>
<feature type="compositionally biased region" description="Basic and acidic residues" evidence="1">
    <location>
        <begin position="22"/>
        <end position="43"/>
    </location>
</feature>
<evidence type="ECO:0000313" key="2">
    <source>
        <dbReference type="EMBL" id="GIY35502.1"/>
    </source>
</evidence>
<evidence type="ECO:0000313" key="3">
    <source>
        <dbReference type="Proteomes" id="UP001054945"/>
    </source>
</evidence>
<protein>
    <submittedName>
        <fullName evidence="2">Uncharacterized protein</fullName>
    </submittedName>
</protein>
<dbReference type="EMBL" id="BPLR01009920">
    <property type="protein sequence ID" value="GIY35502.1"/>
    <property type="molecule type" value="Genomic_DNA"/>
</dbReference>
<feature type="region of interest" description="Disordered" evidence="1">
    <location>
        <begin position="20"/>
        <end position="50"/>
    </location>
</feature>
<dbReference type="Proteomes" id="UP001054945">
    <property type="component" value="Unassembled WGS sequence"/>
</dbReference>
<comment type="caution">
    <text evidence="2">The sequence shown here is derived from an EMBL/GenBank/DDBJ whole genome shotgun (WGS) entry which is preliminary data.</text>
</comment>